<protein>
    <recommendedName>
        <fullName evidence="3">NADH-ubiquinone oxidoreductase chain 6</fullName>
        <ecNumber evidence="2">7.1.1.2</ecNumber>
    </recommendedName>
    <alternativeName>
        <fullName evidence="7">NADH dehydrogenase subunit 6</fullName>
    </alternativeName>
</protein>
<dbReference type="AlphaFoldDB" id="A0A1E4RBG8"/>
<feature type="transmembrane region" description="Helical" evidence="9">
    <location>
        <begin position="79"/>
        <end position="103"/>
    </location>
</feature>
<keyword evidence="9" id="KW-0472">Membrane</keyword>
<dbReference type="PANTHER" id="PTHR33269:SF17">
    <property type="entry name" value="NADH-UBIQUINONE OXIDOREDUCTASE CHAIN 6"/>
    <property type="match status" value="1"/>
</dbReference>
<dbReference type="Pfam" id="PF00499">
    <property type="entry name" value="Oxidored_q3"/>
    <property type="match status" value="1"/>
</dbReference>
<comment type="function">
    <text evidence="1">Core subunit of the mitochondrial membrane respiratory chain NADH dehydrogenase (Complex I) that is believed to belong to the minimal assembly required for catalysis. Complex I functions in the transfer of electrons from NADH to the respiratory chain. The immediate electron acceptor for the enzyme is believed to be ubiquinone.</text>
</comment>
<dbReference type="EMBL" id="KV454553">
    <property type="protein sequence ID" value="ODV64588.1"/>
    <property type="molecule type" value="Genomic_DNA"/>
</dbReference>
<evidence type="ECO:0000256" key="2">
    <source>
        <dbReference type="ARBA" id="ARBA00012944"/>
    </source>
</evidence>
<evidence type="ECO:0000313" key="11">
    <source>
        <dbReference type="Proteomes" id="UP000095085"/>
    </source>
</evidence>
<dbReference type="InterPro" id="IPR042106">
    <property type="entry name" value="Nuo/plastoQ_OxRdtase_6_NuoJ"/>
</dbReference>
<dbReference type="Proteomes" id="UP000095085">
    <property type="component" value="Unassembled WGS sequence"/>
</dbReference>
<keyword evidence="9" id="KW-0812">Transmembrane</keyword>
<feature type="transmembrane region" description="Helical" evidence="9">
    <location>
        <begin position="12"/>
        <end position="34"/>
    </location>
</feature>
<keyword evidence="9" id="KW-1133">Transmembrane helix</keyword>
<dbReference type="OrthoDB" id="10050457at2759"/>
<feature type="transmembrane region" description="Helical" evidence="9">
    <location>
        <begin position="40"/>
        <end position="67"/>
    </location>
</feature>
<proteinExistence type="predicted"/>
<evidence type="ECO:0000256" key="5">
    <source>
        <dbReference type="ARBA" id="ARBA00022967"/>
    </source>
</evidence>
<accession>A0A1E4RBG8</accession>
<dbReference type="GeneID" id="30993704"/>
<gene>
    <name evidence="10" type="ORF">HYPBUDRAFT_115910</name>
</gene>
<evidence type="ECO:0000256" key="4">
    <source>
        <dbReference type="ARBA" id="ARBA00022660"/>
    </source>
</evidence>
<organism evidence="10 11">
    <name type="scientific">Hyphopichia burtonii NRRL Y-1933</name>
    <dbReference type="NCBI Taxonomy" id="984485"/>
    <lineage>
        <taxon>Eukaryota</taxon>
        <taxon>Fungi</taxon>
        <taxon>Dikarya</taxon>
        <taxon>Ascomycota</taxon>
        <taxon>Saccharomycotina</taxon>
        <taxon>Pichiomycetes</taxon>
        <taxon>Debaryomycetaceae</taxon>
        <taxon>Hyphopichia</taxon>
    </lineage>
</organism>
<comment type="catalytic activity">
    <reaction evidence="8">
        <text>a ubiquinone + NADH + 5 H(+)(in) = a ubiquinol + NAD(+) + 4 H(+)(out)</text>
        <dbReference type="Rhea" id="RHEA:29091"/>
        <dbReference type="Rhea" id="RHEA-COMP:9565"/>
        <dbReference type="Rhea" id="RHEA-COMP:9566"/>
        <dbReference type="ChEBI" id="CHEBI:15378"/>
        <dbReference type="ChEBI" id="CHEBI:16389"/>
        <dbReference type="ChEBI" id="CHEBI:17976"/>
        <dbReference type="ChEBI" id="CHEBI:57540"/>
        <dbReference type="ChEBI" id="CHEBI:57945"/>
        <dbReference type="EC" id="7.1.1.2"/>
    </reaction>
</comment>
<dbReference type="InterPro" id="IPR001457">
    <property type="entry name" value="NADH_UbQ/plastoQ_OxRdtase_su6"/>
</dbReference>
<dbReference type="Gene3D" id="1.20.120.1200">
    <property type="entry name" value="NADH-ubiquinone/plastoquinone oxidoreductase chain 6, subunit NuoJ"/>
    <property type="match status" value="1"/>
</dbReference>
<evidence type="ECO:0000256" key="7">
    <source>
        <dbReference type="ARBA" id="ARBA00031019"/>
    </source>
</evidence>
<keyword evidence="4" id="KW-0679">Respiratory chain</keyword>
<dbReference type="RefSeq" id="XP_020073655.1">
    <property type="nucleotide sequence ID" value="XM_020219154.1"/>
</dbReference>
<evidence type="ECO:0000256" key="8">
    <source>
        <dbReference type="ARBA" id="ARBA00049551"/>
    </source>
</evidence>
<dbReference type="EC" id="7.1.1.2" evidence="2"/>
<name>A0A1E4RBG8_9ASCO</name>
<keyword evidence="11" id="KW-1185">Reference proteome</keyword>
<sequence>MNLISGISSLLAIGILSPVQSILFLILLFVSTAICLYNQGFILMGILYILIYVGAIAILFLFILSLLKIDYTAQGTVSPLIITLLTISLIPLDITYETYGIITEVNNVYNELITVGNILYTEYAILLGVTGVVLILSVVGAISITKN</sequence>
<feature type="transmembrane region" description="Helical" evidence="9">
    <location>
        <begin position="123"/>
        <end position="144"/>
    </location>
</feature>
<evidence type="ECO:0000256" key="6">
    <source>
        <dbReference type="ARBA" id="ARBA00023075"/>
    </source>
</evidence>
<evidence type="ECO:0000256" key="9">
    <source>
        <dbReference type="SAM" id="Phobius"/>
    </source>
</evidence>
<dbReference type="GO" id="GO:0008137">
    <property type="term" value="F:NADH dehydrogenase (ubiquinone) activity"/>
    <property type="evidence" value="ECO:0007669"/>
    <property type="project" value="UniProtKB-EC"/>
</dbReference>
<dbReference type="STRING" id="984485.A0A1E4RBG8"/>
<dbReference type="PANTHER" id="PTHR33269">
    <property type="entry name" value="NADH-UBIQUINONE OXIDOREDUCTASE CHAIN 6"/>
    <property type="match status" value="1"/>
</dbReference>
<keyword evidence="6" id="KW-0830">Ubiquinone</keyword>
<keyword evidence="4" id="KW-0249">Electron transport</keyword>
<evidence type="ECO:0000313" key="10">
    <source>
        <dbReference type="EMBL" id="ODV64588.1"/>
    </source>
</evidence>
<evidence type="ECO:0000256" key="1">
    <source>
        <dbReference type="ARBA" id="ARBA00003257"/>
    </source>
</evidence>
<keyword evidence="4" id="KW-0813">Transport</keyword>
<reference evidence="11" key="1">
    <citation type="submission" date="2016-05" db="EMBL/GenBank/DDBJ databases">
        <title>Comparative genomics of biotechnologically important yeasts.</title>
        <authorList>
            <consortium name="DOE Joint Genome Institute"/>
            <person name="Riley R."/>
            <person name="Haridas S."/>
            <person name="Wolfe K.H."/>
            <person name="Lopes M.R."/>
            <person name="Hittinger C.T."/>
            <person name="Goker M."/>
            <person name="Salamov A."/>
            <person name="Wisecaver J."/>
            <person name="Long T.M."/>
            <person name="Aerts A.L."/>
            <person name="Barry K."/>
            <person name="Choi C."/>
            <person name="Clum A."/>
            <person name="Coughlan A.Y."/>
            <person name="Deshpande S."/>
            <person name="Douglass A.P."/>
            <person name="Hanson S.J."/>
            <person name="Klenk H.-P."/>
            <person name="Labutti K."/>
            <person name="Lapidus A."/>
            <person name="Lindquist E."/>
            <person name="Lipzen A."/>
            <person name="Meier-Kolthoff J.P."/>
            <person name="Ohm R.A."/>
            <person name="Otillar R.P."/>
            <person name="Pangilinan J."/>
            <person name="Peng Y."/>
            <person name="Rokas A."/>
            <person name="Rosa C.A."/>
            <person name="Scheuner C."/>
            <person name="Sibirny A.A."/>
            <person name="Slot J.C."/>
            <person name="Stielow J.B."/>
            <person name="Sun H."/>
            <person name="Kurtzman C.P."/>
            <person name="Blackwell M."/>
            <person name="Grigoriev I.V."/>
            <person name="Jeffries T.W."/>
        </authorList>
    </citation>
    <scope>NUCLEOTIDE SEQUENCE [LARGE SCALE GENOMIC DNA]</scope>
    <source>
        <strain evidence="11">NRRL Y-1933</strain>
    </source>
</reference>
<keyword evidence="5" id="KW-1278">Translocase</keyword>
<evidence type="ECO:0000256" key="3">
    <source>
        <dbReference type="ARBA" id="ARBA00021095"/>
    </source>
</evidence>